<dbReference type="EMBL" id="SSOP01000503">
    <property type="protein sequence ID" value="KAB5588279.1"/>
    <property type="molecule type" value="Genomic_DNA"/>
</dbReference>
<dbReference type="Proteomes" id="UP000383932">
    <property type="component" value="Unassembled WGS sequence"/>
</dbReference>
<dbReference type="AlphaFoldDB" id="A0A5N5Q9I3"/>
<feature type="region of interest" description="Disordered" evidence="1">
    <location>
        <begin position="348"/>
        <end position="382"/>
    </location>
</feature>
<feature type="region of interest" description="Disordered" evidence="1">
    <location>
        <begin position="195"/>
        <end position="226"/>
    </location>
</feature>
<dbReference type="OrthoDB" id="2843772at2759"/>
<sequence length="382" mass="41692">MHLKHTWRDIKAGLLAVNPPLRIHSMFITPQKALSNARDSSFYLGLDTVPNSSTWVTAFDDKLDVAVAAPPDGSSPDPSTPPAVFSGIFQIMPSMFFLEPDMSIDADHPAQWQADMGLEAVFAEGRGSCMLAPVPVTYPELNAEYRRYLANIDAVMKKALPRVTQSGFRVFDNDAKISLKMFHRLYERRPACMVSLSPTSPPESASAQDGKKRTNPDDGDDASDTEGIIPITELDKDVLPEFRICNLPVAPNCKPFLDKIVATHLFNPLHAFDGSTGNPLRPIEYGPKLRGAIAEVRFTLSHKIIKTRKAGVTSHFTATIDEIFVLGMPSELSLAPSKVRNKKLFGMNSASTSKGTTDKSAPGPLNATTDGTVVRGAKRSRK</sequence>
<accession>A0A5N5Q9I3</accession>
<comment type="caution">
    <text evidence="2">The sequence shown here is derived from an EMBL/GenBank/DDBJ whole genome shotgun (WGS) entry which is preliminary data.</text>
</comment>
<proteinExistence type="predicted"/>
<name>A0A5N5Q9I3_9AGAM</name>
<organism evidence="2 3">
    <name type="scientific">Ceratobasidium theobromae</name>
    <dbReference type="NCBI Taxonomy" id="1582974"/>
    <lineage>
        <taxon>Eukaryota</taxon>
        <taxon>Fungi</taxon>
        <taxon>Dikarya</taxon>
        <taxon>Basidiomycota</taxon>
        <taxon>Agaricomycotina</taxon>
        <taxon>Agaricomycetes</taxon>
        <taxon>Cantharellales</taxon>
        <taxon>Ceratobasidiaceae</taxon>
        <taxon>Ceratobasidium</taxon>
    </lineage>
</organism>
<evidence type="ECO:0000313" key="3">
    <source>
        <dbReference type="Proteomes" id="UP000383932"/>
    </source>
</evidence>
<feature type="compositionally biased region" description="Polar residues" evidence="1">
    <location>
        <begin position="348"/>
        <end position="359"/>
    </location>
</feature>
<feature type="compositionally biased region" description="Polar residues" evidence="1">
    <location>
        <begin position="196"/>
        <end position="207"/>
    </location>
</feature>
<reference evidence="2 3" key="1">
    <citation type="journal article" date="2019" name="Fungal Biol. Biotechnol.">
        <title>Draft genome sequence of fastidious pathogen Ceratobasidium theobromae, which causes vascular-streak dieback in Theobroma cacao.</title>
        <authorList>
            <person name="Ali S.S."/>
            <person name="Asman A."/>
            <person name="Shao J."/>
            <person name="Firmansyah A.P."/>
            <person name="Susilo A.W."/>
            <person name="Rosmana A."/>
            <person name="McMahon P."/>
            <person name="Junaid M."/>
            <person name="Guest D."/>
            <person name="Kheng T.Y."/>
            <person name="Meinhardt L.W."/>
            <person name="Bailey B.A."/>
        </authorList>
    </citation>
    <scope>NUCLEOTIDE SEQUENCE [LARGE SCALE GENOMIC DNA]</scope>
    <source>
        <strain evidence="2 3">CT2</strain>
    </source>
</reference>
<keyword evidence="3" id="KW-1185">Reference proteome</keyword>
<gene>
    <name evidence="2" type="ORF">CTheo_8278</name>
</gene>
<evidence type="ECO:0000313" key="2">
    <source>
        <dbReference type="EMBL" id="KAB5588279.1"/>
    </source>
</evidence>
<protein>
    <submittedName>
        <fullName evidence="2">Uncharacterized protein</fullName>
    </submittedName>
</protein>
<evidence type="ECO:0000256" key="1">
    <source>
        <dbReference type="SAM" id="MobiDB-lite"/>
    </source>
</evidence>